<dbReference type="InterPro" id="IPR006703">
    <property type="entry name" value="G_AIG1"/>
</dbReference>
<evidence type="ECO:0000259" key="5">
    <source>
        <dbReference type="Pfam" id="PF04548"/>
    </source>
</evidence>
<proteinExistence type="inferred from homology"/>
<feature type="region of interest" description="Disordered" evidence="4">
    <location>
        <begin position="183"/>
        <end position="208"/>
    </location>
</feature>
<feature type="compositionally biased region" description="Polar residues" evidence="4">
    <location>
        <begin position="279"/>
        <end position="290"/>
    </location>
</feature>
<keyword evidence="7" id="KW-1185">Reference proteome</keyword>
<name>A0AAD7R588_9TELE</name>
<evidence type="ECO:0000313" key="7">
    <source>
        <dbReference type="Proteomes" id="UP001221898"/>
    </source>
</evidence>
<sequence length="352" mass="40185">MKHLGETVWRHTIVLFTWGECLGNATIEQHIEREGQALQWLIEKCGNRYHVLSNMNKEDRTQVPELLEKIEEMVAGNSMFHLSIETQSEVQQIEEMDREISALALNIETQNVPELVQNIDAMWIRREEELLEKLGLDFVNETDRERLTPQKDKGRSIVLPPDNFQKVFEKEWSKHESAMMLKKTMQERTTPPNRSMETPPSRSGDTLYESGSLVGAAGSAQEGESVLQEAVRDTQIPQWTEGGHAVFEKEWSRREWEKILHLRKMIRDCTTLPAKRRNSIMTPPSMSGDTPSEPDPSDLAQSCVRVYDWLREKHAGNSAAASGYETSSEVSDTGTSDITGRERPETGTQWDC</sequence>
<evidence type="ECO:0000256" key="1">
    <source>
        <dbReference type="ARBA" id="ARBA00008535"/>
    </source>
</evidence>
<gene>
    <name evidence="6" type="ORF">AAFF_G00353790</name>
</gene>
<dbReference type="AlphaFoldDB" id="A0AAD7R588"/>
<dbReference type="GO" id="GO:0005525">
    <property type="term" value="F:GTP binding"/>
    <property type="evidence" value="ECO:0007669"/>
    <property type="project" value="UniProtKB-KW"/>
</dbReference>
<dbReference type="PANTHER" id="PTHR10903:SF107">
    <property type="entry name" value="GTPASE IMAP FAMILY MEMBER 4-LIKE-RELATED"/>
    <property type="match status" value="1"/>
</dbReference>
<keyword evidence="3" id="KW-0342">GTP-binding</keyword>
<feature type="domain" description="AIG1-type G" evidence="5">
    <location>
        <begin position="4"/>
        <end position="95"/>
    </location>
</feature>
<evidence type="ECO:0000313" key="6">
    <source>
        <dbReference type="EMBL" id="KAJ8366460.1"/>
    </source>
</evidence>
<dbReference type="Pfam" id="PF04548">
    <property type="entry name" value="AIG1"/>
    <property type="match status" value="1"/>
</dbReference>
<dbReference type="InterPro" id="IPR027417">
    <property type="entry name" value="P-loop_NTPase"/>
</dbReference>
<evidence type="ECO:0000256" key="4">
    <source>
        <dbReference type="SAM" id="MobiDB-lite"/>
    </source>
</evidence>
<dbReference type="InterPro" id="IPR045058">
    <property type="entry name" value="GIMA/IAN/Toc"/>
</dbReference>
<reference evidence="6" key="1">
    <citation type="journal article" date="2023" name="Science">
        <title>Genome structures resolve the early diversification of teleost fishes.</title>
        <authorList>
            <person name="Parey E."/>
            <person name="Louis A."/>
            <person name="Montfort J."/>
            <person name="Bouchez O."/>
            <person name="Roques C."/>
            <person name="Iampietro C."/>
            <person name="Lluch J."/>
            <person name="Castinel A."/>
            <person name="Donnadieu C."/>
            <person name="Desvignes T."/>
            <person name="Floi Bucao C."/>
            <person name="Jouanno E."/>
            <person name="Wen M."/>
            <person name="Mejri S."/>
            <person name="Dirks R."/>
            <person name="Jansen H."/>
            <person name="Henkel C."/>
            <person name="Chen W.J."/>
            <person name="Zahm M."/>
            <person name="Cabau C."/>
            <person name="Klopp C."/>
            <person name="Thompson A.W."/>
            <person name="Robinson-Rechavi M."/>
            <person name="Braasch I."/>
            <person name="Lecointre G."/>
            <person name="Bobe J."/>
            <person name="Postlethwait J.H."/>
            <person name="Berthelot C."/>
            <person name="Roest Crollius H."/>
            <person name="Guiguen Y."/>
        </authorList>
    </citation>
    <scope>NUCLEOTIDE SEQUENCE</scope>
    <source>
        <strain evidence="6">NC1722</strain>
    </source>
</reference>
<accession>A0AAD7R588</accession>
<dbReference type="Proteomes" id="UP001221898">
    <property type="component" value="Unassembled WGS sequence"/>
</dbReference>
<feature type="compositionally biased region" description="Polar residues" evidence="4">
    <location>
        <begin position="187"/>
        <end position="204"/>
    </location>
</feature>
<feature type="region of interest" description="Disordered" evidence="4">
    <location>
        <begin position="316"/>
        <end position="352"/>
    </location>
</feature>
<dbReference type="PANTHER" id="PTHR10903">
    <property type="entry name" value="GTPASE, IMAP FAMILY MEMBER-RELATED"/>
    <property type="match status" value="1"/>
</dbReference>
<protein>
    <recommendedName>
        <fullName evidence="5">AIG1-type G domain-containing protein</fullName>
    </recommendedName>
</protein>
<feature type="compositionally biased region" description="Polar residues" evidence="4">
    <location>
        <begin position="324"/>
        <end position="338"/>
    </location>
</feature>
<dbReference type="Gene3D" id="3.40.50.300">
    <property type="entry name" value="P-loop containing nucleotide triphosphate hydrolases"/>
    <property type="match status" value="1"/>
</dbReference>
<organism evidence="6 7">
    <name type="scientific">Aldrovandia affinis</name>
    <dbReference type="NCBI Taxonomy" id="143900"/>
    <lineage>
        <taxon>Eukaryota</taxon>
        <taxon>Metazoa</taxon>
        <taxon>Chordata</taxon>
        <taxon>Craniata</taxon>
        <taxon>Vertebrata</taxon>
        <taxon>Euteleostomi</taxon>
        <taxon>Actinopterygii</taxon>
        <taxon>Neopterygii</taxon>
        <taxon>Teleostei</taxon>
        <taxon>Notacanthiformes</taxon>
        <taxon>Halosauridae</taxon>
        <taxon>Aldrovandia</taxon>
    </lineage>
</organism>
<dbReference type="EMBL" id="JAINUG010000589">
    <property type="protein sequence ID" value="KAJ8366460.1"/>
    <property type="molecule type" value="Genomic_DNA"/>
</dbReference>
<comment type="similarity">
    <text evidence="1">Belongs to the TRAFAC class TrmE-Era-EngA-EngB-Septin-like GTPase superfamily. AIG1/Toc34/Toc159-like paraseptin GTPase family. IAN subfamily.</text>
</comment>
<feature type="region of interest" description="Disordered" evidence="4">
    <location>
        <begin position="277"/>
        <end position="299"/>
    </location>
</feature>
<keyword evidence="2" id="KW-0547">Nucleotide-binding</keyword>
<evidence type="ECO:0000256" key="3">
    <source>
        <dbReference type="ARBA" id="ARBA00023134"/>
    </source>
</evidence>
<comment type="caution">
    <text evidence="6">The sequence shown here is derived from an EMBL/GenBank/DDBJ whole genome shotgun (WGS) entry which is preliminary data.</text>
</comment>
<evidence type="ECO:0000256" key="2">
    <source>
        <dbReference type="ARBA" id="ARBA00022741"/>
    </source>
</evidence>